<feature type="region of interest" description="Disordered" evidence="1">
    <location>
        <begin position="243"/>
        <end position="310"/>
    </location>
</feature>
<name>A0A6A6W2U7_9PEZI</name>
<evidence type="ECO:0000313" key="3">
    <source>
        <dbReference type="EMBL" id="KAF2756316.1"/>
    </source>
</evidence>
<dbReference type="Pfam" id="PF25438">
    <property type="entry name" value="DUF7896"/>
    <property type="match status" value="1"/>
</dbReference>
<feature type="compositionally biased region" description="Polar residues" evidence="1">
    <location>
        <begin position="22"/>
        <end position="38"/>
    </location>
</feature>
<feature type="domain" description="DUF7896" evidence="2">
    <location>
        <begin position="201"/>
        <end position="280"/>
    </location>
</feature>
<keyword evidence="4" id="KW-1185">Reference proteome</keyword>
<dbReference type="Proteomes" id="UP000799437">
    <property type="component" value="Unassembled WGS sequence"/>
</dbReference>
<proteinExistence type="predicted"/>
<feature type="region of interest" description="Disordered" evidence="1">
    <location>
        <begin position="22"/>
        <end position="54"/>
    </location>
</feature>
<evidence type="ECO:0000313" key="4">
    <source>
        <dbReference type="Proteomes" id="UP000799437"/>
    </source>
</evidence>
<dbReference type="EMBL" id="ML996575">
    <property type="protein sequence ID" value="KAF2756316.1"/>
    <property type="molecule type" value="Genomic_DNA"/>
</dbReference>
<feature type="compositionally biased region" description="Acidic residues" evidence="1">
    <location>
        <begin position="282"/>
        <end position="291"/>
    </location>
</feature>
<accession>A0A6A6W2U7</accession>
<dbReference type="AlphaFoldDB" id="A0A6A6W2U7"/>
<reference evidence="3" key="1">
    <citation type="journal article" date="2020" name="Stud. Mycol.">
        <title>101 Dothideomycetes genomes: a test case for predicting lifestyles and emergence of pathogens.</title>
        <authorList>
            <person name="Haridas S."/>
            <person name="Albert R."/>
            <person name="Binder M."/>
            <person name="Bloem J."/>
            <person name="Labutti K."/>
            <person name="Salamov A."/>
            <person name="Andreopoulos B."/>
            <person name="Baker S."/>
            <person name="Barry K."/>
            <person name="Bills G."/>
            <person name="Bluhm B."/>
            <person name="Cannon C."/>
            <person name="Castanera R."/>
            <person name="Culley D."/>
            <person name="Daum C."/>
            <person name="Ezra D."/>
            <person name="Gonzalez J."/>
            <person name="Henrissat B."/>
            <person name="Kuo A."/>
            <person name="Liang C."/>
            <person name="Lipzen A."/>
            <person name="Lutzoni F."/>
            <person name="Magnuson J."/>
            <person name="Mondo S."/>
            <person name="Nolan M."/>
            <person name="Ohm R."/>
            <person name="Pangilinan J."/>
            <person name="Park H.-J."/>
            <person name="Ramirez L."/>
            <person name="Alfaro M."/>
            <person name="Sun H."/>
            <person name="Tritt A."/>
            <person name="Yoshinaga Y."/>
            <person name="Zwiers L.-H."/>
            <person name="Turgeon B."/>
            <person name="Goodwin S."/>
            <person name="Spatafora J."/>
            <person name="Crous P."/>
            <person name="Grigoriev I."/>
        </authorList>
    </citation>
    <scope>NUCLEOTIDE SEQUENCE</scope>
    <source>
        <strain evidence="3">CBS 121739</strain>
    </source>
</reference>
<dbReference type="InterPro" id="IPR057218">
    <property type="entry name" value="DUF7896"/>
</dbReference>
<dbReference type="PANTHER" id="PTHR42031">
    <property type="entry name" value="KEY LIME PATHOGENICITY PROTEIN"/>
    <property type="match status" value="1"/>
</dbReference>
<feature type="region of interest" description="Disordered" evidence="1">
    <location>
        <begin position="106"/>
        <end position="164"/>
    </location>
</feature>
<evidence type="ECO:0000259" key="2">
    <source>
        <dbReference type="Pfam" id="PF25438"/>
    </source>
</evidence>
<feature type="compositionally biased region" description="Low complexity" evidence="1">
    <location>
        <begin position="130"/>
        <end position="164"/>
    </location>
</feature>
<gene>
    <name evidence="3" type="ORF">EJ05DRAFT_487233</name>
</gene>
<dbReference type="OrthoDB" id="5377599at2759"/>
<dbReference type="PANTHER" id="PTHR42031:SF1">
    <property type="entry name" value="KEY LIME PATHOGENICITY PROTEIN"/>
    <property type="match status" value="1"/>
</dbReference>
<dbReference type="GeneID" id="54486650"/>
<evidence type="ECO:0000256" key="1">
    <source>
        <dbReference type="SAM" id="MobiDB-lite"/>
    </source>
</evidence>
<feature type="compositionally biased region" description="Basic and acidic residues" evidence="1">
    <location>
        <begin position="248"/>
        <end position="281"/>
    </location>
</feature>
<protein>
    <recommendedName>
        <fullName evidence="2">DUF7896 domain-containing protein</fullName>
    </recommendedName>
</protein>
<organism evidence="3 4">
    <name type="scientific">Pseudovirgaria hyperparasitica</name>
    <dbReference type="NCBI Taxonomy" id="470096"/>
    <lineage>
        <taxon>Eukaryota</taxon>
        <taxon>Fungi</taxon>
        <taxon>Dikarya</taxon>
        <taxon>Ascomycota</taxon>
        <taxon>Pezizomycotina</taxon>
        <taxon>Dothideomycetes</taxon>
        <taxon>Dothideomycetes incertae sedis</taxon>
        <taxon>Acrospermales</taxon>
        <taxon>Acrospermaceae</taxon>
        <taxon>Pseudovirgaria</taxon>
    </lineage>
</organism>
<sequence>MQSALTASSSLTPATANEQNYFSHSLQSDQPSLPTSSWDKGRSPAGRSSFSSHPHLLCALPPQIAVQRRPPVAIEPSRTRHTSPHTAAPYMASPVRCMHPECLAAASSDDTSPRCLKSKPQIQTTQLRIPSPSSANPPNSSLNLQRTPTASSAVSSASTSAVASSPRHHKLYCPKCNDHPDGFRSEHELRRHANRVHVTSRKVWMTVDASPDHSFLSNCKSCTTGKRYNECYNAASHLRRMHFHPRKRGEGKGEKRGGAGSLRSEDPPMEVLKRDWLREVDESVAEGEERDEQYKMDIGEDEASETSPAQ</sequence>
<dbReference type="RefSeq" id="XP_033598767.1">
    <property type="nucleotide sequence ID" value="XM_033745596.1"/>
</dbReference>